<dbReference type="InterPro" id="IPR011990">
    <property type="entry name" value="TPR-like_helical_dom_sf"/>
</dbReference>
<dbReference type="Gene3D" id="1.25.40.10">
    <property type="entry name" value="Tetratricopeptide repeat domain"/>
    <property type="match status" value="1"/>
</dbReference>
<evidence type="ECO:0000313" key="1">
    <source>
        <dbReference type="EMBL" id="QNS05501.1"/>
    </source>
</evidence>
<evidence type="ECO:0000313" key="2">
    <source>
        <dbReference type="Proteomes" id="UP000516428"/>
    </source>
</evidence>
<dbReference type="KEGG" id="sxn:IAG42_19155"/>
<dbReference type="Proteomes" id="UP000516428">
    <property type="component" value="Chromosome"/>
</dbReference>
<name>A0A7H1B9U6_9ACTN</name>
<dbReference type="SUPFAM" id="SSF48452">
    <property type="entry name" value="TPR-like"/>
    <property type="match status" value="1"/>
</dbReference>
<accession>A0A7H1B9U6</accession>
<dbReference type="EMBL" id="CP061281">
    <property type="protein sequence ID" value="QNS05501.1"/>
    <property type="molecule type" value="Genomic_DNA"/>
</dbReference>
<keyword evidence="2" id="KW-1185">Reference proteome</keyword>
<protein>
    <submittedName>
        <fullName evidence="1">XRE family transcriptional regulator</fullName>
    </submittedName>
</protein>
<gene>
    <name evidence="1" type="ORF">IAG42_19155</name>
</gene>
<reference evidence="1 2" key="1">
    <citation type="submission" date="2020-09" db="EMBL/GenBank/DDBJ databases">
        <title>A novel species.</title>
        <authorList>
            <person name="Gao J."/>
        </authorList>
    </citation>
    <scope>NUCLEOTIDE SEQUENCE [LARGE SCALE GENOMIC DNA]</scope>
    <source>
        <strain evidence="1 2">CRXT-Y-14</strain>
    </source>
</reference>
<sequence>MEANGVLLDRMRELDLTQDELAEACNDAIESLTGARGAMSARTVYNLIYRTRWPRTKQRMALEIVLGRPAVELGFIPRTSPPVESEDPDVHRRAFGTLTASLALGAALPATAAASQHRVGASDVGRLHSKFAEIIAKDHRQGGRASIEHQALALAGEALGLVQSGSCSQRVKGMLFATAASFTSSAMWAAIDGRRFDAAQRHFDRATALAGMSGDQAIQFRIWSHAGSMYRHLGRPVDALAANDAARRLRITRTDPMFAALGHARHAAIHGVCRDPRAIERCMDLALDAYDRAEADAPRPLWLIAFFDRAEIHSLATAAHLAAHDYEAAEGHAHKSLALLRAPLTRSRAITTTRLARAQLGQGDIGPAVRTAMSMPDPQAAHPRVHGMLTTFGYTLERLAPGSSHARLWAGYAHDHHLEGPTR</sequence>
<proteinExistence type="predicted"/>
<dbReference type="AlphaFoldDB" id="A0A7H1B9U6"/>
<dbReference type="RefSeq" id="WP_188338195.1">
    <property type="nucleotide sequence ID" value="NZ_CP061281.1"/>
</dbReference>
<organism evidence="1 2">
    <name type="scientific">Streptomyces xanthii</name>
    <dbReference type="NCBI Taxonomy" id="2768069"/>
    <lineage>
        <taxon>Bacteria</taxon>
        <taxon>Bacillati</taxon>
        <taxon>Actinomycetota</taxon>
        <taxon>Actinomycetes</taxon>
        <taxon>Kitasatosporales</taxon>
        <taxon>Streptomycetaceae</taxon>
        <taxon>Streptomyces</taxon>
    </lineage>
</organism>